<evidence type="ECO:0008006" key="3">
    <source>
        <dbReference type="Google" id="ProtNLM"/>
    </source>
</evidence>
<reference evidence="1 2" key="1">
    <citation type="submission" date="2020-11" db="EMBL/GenBank/DDBJ databases">
        <title>A novel isolate from a Black sea contaminated sediment with potential to produce alkanes: Plantactinospora alkalitolerans sp. nov.</title>
        <authorList>
            <person name="Carro L."/>
            <person name="Veyisoglu A."/>
            <person name="Guven K."/>
            <person name="Schumann P."/>
            <person name="Klenk H.-P."/>
            <person name="Sahin N."/>
        </authorList>
    </citation>
    <scope>NUCLEOTIDE SEQUENCE [LARGE SCALE GENOMIC DNA]</scope>
    <source>
        <strain evidence="1 2">S1510</strain>
    </source>
</reference>
<accession>A0ABS0GRM8</accession>
<dbReference type="Proteomes" id="UP000638560">
    <property type="component" value="Unassembled WGS sequence"/>
</dbReference>
<gene>
    <name evidence="1" type="ORF">I0C86_07635</name>
</gene>
<sequence>MRQPWLRRLPALLYQLQLHQHDLLRLRIPIAVLLIALKHMIALRVPFRAPRRRLPTGLRAVALALRRGSGETTSDSAPRSNRATLAVRCGTWCC</sequence>
<evidence type="ECO:0000313" key="1">
    <source>
        <dbReference type="EMBL" id="MBF9128856.1"/>
    </source>
</evidence>
<organism evidence="1 2">
    <name type="scientific">Plantactinospora alkalitolerans</name>
    <dbReference type="NCBI Taxonomy" id="2789879"/>
    <lineage>
        <taxon>Bacteria</taxon>
        <taxon>Bacillati</taxon>
        <taxon>Actinomycetota</taxon>
        <taxon>Actinomycetes</taxon>
        <taxon>Micromonosporales</taxon>
        <taxon>Micromonosporaceae</taxon>
        <taxon>Plantactinospora</taxon>
    </lineage>
</organism>
<dbReference type="RefSeq" id="WP_196200505.1">
    <property type="nucleotide sequence ID" value="NZ_JADPUN010000093.1"/>
</dbReference>
<evidence type="ECO:0000313" key="2">
    <source>
        <dbReference type="Proteomes" id="UP000638560"/>
    </source>
</evidence>
<name>A0ABS0GRM8_9ACTN</name>
<proteinExistence type="predicted"/>
<keyword evidence="2" id="KW-1185">Reference proteome</keyword>
<protein>
    <recommendedName>
        <fullName evidence="3">Transposase DDE domain-containing protein</fullName>
    </recommendedName>
</protein>
<dbReference type="EMBL" id="JADPUN010000093">
    <property type="protein sequence ID" value="MBF9128856.1"/>
    <property type="molecule type" value="Genomic_DNA"/>
</dbReference>
<comment type="caution">
    <text evidence="1">The sequence shown here is derived from an EMBL/GenBank/DDBJ whole genome shotgun (WGS) entry which is preliminary data.</text>
</comment>